<name>A0ABP8A1N8_9MICO</name>
<proteinExistence type="predicted"/>
<protein>
    <submittedName>
        <fullName evidence="1">Uncharacterized protein</fullName>
    </submittedName>
</protein>
<organism evidence="1 2">
    <name type="scientific">Gryllotalpicola koreensis</name>
    <dbReference type="NCBI Taxonomy" id="993086"/>
    <lineage>
        <taxon>Bacteria</taxon>
        <taxon>Bacillati</taxon>
        <taxon>Actinomycetota</taxon>
        <taxon>Actinomycetes</taxon>
        <taxon>Micrococcales</taxon>
        <taxon>Microbacteriaceae</taxon>
        <taxon>Gryllotalpicola</taxon>
    </lineage>
</organism>
<gene>
    <name evidence="1" type="ORF">GCM10022287_21700</name>
</gene>
<evidence type="ECO:0000313" key="1">
    <source>
        <dbReference type="EMBL" id="GAA4175696.1"/>
    </source>
</evidence>
<dbReference type="RefSeq" id="WP_344754248.1">
    <property type="nucleotide sequence ID" value="NZ_BAABBW010000003.1"/>
</dbReference>
<reference evidence="2" key="1">
    <citation type="journal article" date="2019" name="Int. J. Syst. Evol. Microbiol.">
        <title>The Global Catalogue of Microorganisms (GCM) 10K type strain sequencing project: providing services to taxonomists for standard genome sequencing and annotation.</title>
        <authorList>
            <consortium name="The Broad Institute Genomics Platform"/>
            <consortium name="The Broad Institute Genome Sequencing Center for Infectious Disease"/>
            <person name="Wu L."/>
            <person name="Ma J."/>
        </authorList>
    </citation>
    <scope>NUCLEOTIDE SEQUENCE [LARGE SCALE GENOMIC DNA]</scope>
    <source>
        <strain evidence="2">JCM 17591</strain>
    </source>
</reference>
<keyword evidence="2" id="KW-1185">Reference proteome</keyword>
<accession>A0ABP8A1N8</accession>
<dbReference type="EMBL" id="BAABBW010000003">
    <property type="protein sequence ID" value="GAA4175696.1"/>
    <property type="molecule type" value="Genomic_DNA"/>
</dbReference>
<dbReference type="Proteomes" id="UP001501079">
    <property type="component" value="Unassembled WGS sequence"/>
</dbReference>
<evidence type="ECO:0000313" key="2">
    <source>
        <dbReference type="Proteomes" id="UP001501079"/>
    </source>
</evidence>
<sequence length="145" mass="16502">MTDRTDRIVEIGKQIIVLLNLRTRDELSSEELARLGELTEALGVQMYGAPIDVPLQEPLEEGEVWPVPRDAVPRTVEWGIRQIETARNAGERRSAVESLVVAAQSTWPNEGDAAEYRIWWKDEFVRERKRRGWGSTPPDTRVPPA</sequence>
<comment type="caution">
    <text evidence="1">The sequence shown here is derived from an EMBL/GenBank/DDBJ whole genome shotgun (WGS) entry which is preliminary data.</text>
</comment>